<gene>
    <name evidence="2" type="ORF">B0T15DRAFT_514620</name>
</gene>
<accession>A0AAJ0LYQ7</accession>
<sequence>MSHWSTREDSSYNVEQAAAFRSILNPSRVSGCPPPVHPPMPGAPIPEFRPVAAEAPHISGFPPPVGPRLAGGPNSFGQPPHLLAPGGPAYIRQEPVYHGLPYINQEYYAHRSPFGERLVCGHGFRGYDGGGPMSPGLMIPPDPDALPSPRPHYVLPDMGGAIRAENPTPADIMKRVRDMDNNFREYQERVEKMRIEDRTRSDKRDNMMNALMNEIKDLKARLAAGPVGSAIPNANTAAPAVLSVPERQAMRSTVQPQQSAAQDSSTDSDTPLVGRKRPSLRKQSASTQAPKRAKGQSVSMANNGLQRRLVSDHRLFPSPSLSRDTSSLLVQQFQGGGGGLLQPQKDLTSLRTRIDLLPSIRPDSDFLNFLKHIDCRYEEDLLCLKKFCKASAMSTEIPIYTETGRSKFYYILKVGGALSSAIGGNPDNQPDQPEPDAKQAKRLGVLELRLHERVPEDVASRYRARYFMPLGEVYRASRSSTKADEVQSTNFFVLMDVTSPKKSIWLVFRYERPFERRDGAGWGTVTFDTTKPLFGTRIFDMVCLLEDVRDWPAPTAENPNLEMVDAERLAEIMRSTPAHHEVLQPALFLPVLTDLRKVTEEGWEKPHEDERMEEEEEEE</sequence>
<proteinExistence type="predicted"/>
<feature type="region of interest" description="Disordered" evidence="1">
    <location>
        <begin position="600"/>
        <end position="619"/>
    </location>
</feature>
<evidence type="ECO:0000313" key="2">
    <source>
        <dbReference type="EMBL" id="KAK3302599.1"/>
    </source>
</evidence>
<dbReference type="AlphaFoldDB" id="A0AAJ0LYQ7"/>
<feature type="region of interest" description="Disordered" evidence="1">
    <location>
        <begin position="248"/>
        <end position="302"/>
    </location>
</feature>
<dbReference type="Proteomes" id="UP001273166">
    <property type="component" value="Unassembled WGS sequence"/>
</dbReference>
<dbReference type="RefSeq" id="XP_062718379.1">
    <property type="nucleotide sequence ID" value="XM_062868136.1"/>
</dbReference>
<protein>
    <submittedName>
        <fullName evidence="2">Uncharacterized protein</fullName>
    </submittedName>
</protein>
<evidence type="ECO:0000256" key="1">
    <source>
        <dbReference type="SAM" id="MobiDB-lite"/>
    </source>
</evidence>
<feature type="compositionally biased region" description="Basic and acidic residues" evidence="1">
    <location>
        <begin position="600"/>
        <end position="610"/>
    </location>
</feature>
<feature type="compositionally biased region" description="Low complexity" evidence="1">
    <location>
        <begin position="255"/>
        <end position="271"/>
    </location>
</feature>
<name>A0AAJ0LYQ7_9PEZI</name>
<organism evidence="2 3">
    <name type="scientific">Chaetomium strumarium</name>
    <dbReference type="NCBI Taxonomy" id="1170767"/>
    <lineage>
        <taxon>Eukaryota</taxon>
        <taxon>Fungi</taxon>
        <taxon>Dikarya</taxon>
        <taxon>Ascomycota</taxon>
        <taxon>Pezizomycotina</taxon>
        <taxon>Sordariomycetes</taxon>
        <taxon>Sordariomycetidae</taxon>
        <taxon>Sordariales</taxon>
        <taxon>Chaetomiaceae</taxon>
        <taxon>Chaetomium</taxon>
    </lineage>
</organism>
<evidence type="ECO:0000313" key="3">
    <source>
        <dbReference type="Proteomes" id="UP001273166"/>
    </source>
</evidence>
<keyword evidence="3" id="KW-1185">Reference proteome</keyword>
<dbReference type="EMBL" id="JAUDZG010000007">
    <property type="protein sequence ID" value="KAK3302599.1"/>
    <property type="molecule type" value="Genomic_DNA"/>
</dbReference>
<reference evidence="2" key="2">
    <citation type="submission" date="2023-06" db="EMBL/GenBank/DDBJ databases">
        <authorList>
            <consortium name="Lawrence Berkeley National Laboratory"/>
            <person name="Mondo S.J."/>
            <person name="Hensen N."/>
            <person name="Bonometti L."/>
            <person name="Westerberg I."/>
            <person name="Brannstrom I.O."/>
            <person name="Guillou S."/>
            <person name="Cros-Aarteil S."/>
            <person name="Calhoun S."/>
            <person name="Haridas S."/>
            <person name="Kuo A."/>
            <person name="Pangilinan J."/>
            <person name="Riley R."/>
            <person name="Labutti K."/>
            <person name="Andreopoulos B."/>
            <person name="Lipzen A."/>
            <person name="Chen C."/>
            <person name="Yanf M."/>
            <person name="Daum C."/>
            <person name="Ng V."/>
            <person name="Clum A."/>
            <person name="Steindorff A."/>
            <person name="Ohm R."/>
            <person name="Martin F."/>
            <person name="Silar P."/>
            <person name="Natvig D."/>
            <person name="Lalanne C."/>
            <person name="Gautier V."/>
            <person name="Ament-Velasquez S.L."/>
            <person name="Kruys A."/>
            <person name="Hutchinson M.I."/>
            <person name="Powell A.J."/>
            <person name="Barry K."/>
            <person name="Miller A.N."/>
            <person name="Grigoriev I.V."/>
            <person name="Debuchy R."/>
            <person name="Gladieux P."/>
            <person name="Thoren M.H."/>
            <person name="Johannesson H."/>
        </authorList>
    </citation>
    <scope>NUCLEOTIDE SEQUENCE</scope>
    <source>
        <strain evidence="2">CBS 333.67</strain>
    </source>
</reference>
<reference evidence="2" key="1">
    <citation type="journal article" date="2023" name="Mol. Phylogenet. Evol.">
        <title>Genome-scale phylogeny and comparative genomics of the fungal order Sordariales.</title>
        <authorList>
            <person name="Hensen N."/>
            <person name="Bonometti L."/>
            <person name="Westerberg I."/>
            <person name="Brannstrom I.O."/>
            <person name="Guillou S."/>
            <person name="Cros-Aarteil S."/>
            <person name="Calhoun S."/>
            <person name="Haridas S."/>
            <person name="Kuo A."/>
            <person name="Mondo S."/>
            <person name="Pangilinan J."/>
            <person name="Riley R."/>
            <person name="LaButti K."/>
            <person name="Andreopoulos B."/>
            <person name="Lipzen A."/>
            <person name="Chen C."/>
            <person name="Yan M."/>
            <person name="Daum C."/>
            <person name="Ng V."/>
            <person name="Clum A."/>
            <person name="Steindorff A."/>
            <person name="Ohm R.A."/>
            <person name="Martin F."/>
            <person name="Silar P."/>
            <person name="Natvig D.O."/>
            <person name="Lalanne C."/>
            <person name="Gautier V."/>
            <person name="Ament-Velasquez S.L."/>
            <person name="Kruys A."/>
            <person name="Hutchinson M.I."/>
            <person name="Powell A.J."/>
            <person name="Barry K."/>
            <person name="Miller A.N."/>
            <person name="Grigoriev I.V."/>
            <person name="Debuchy R."/>
            <person name="Gladieux P."/>
            <person name="Hiltunen Thoren M."/>
            <person name="Johannesson H."/>
        </authorList>
    </citation>
    <scope>NUCLEOTIDE SEQUENCE</scope>
    <source>
        <strain evidence="2">CBS 333.67</strain>
    </source>
</reference>
<dbReference type="GeneID" id="87886965"/>
<comment type="caution">
    <text evidence="2">The sequence shown here is derived from an EMBL/GenBank/DDBJ whole genome shotgun (WGS) entry which is preliminary data.</text>
</comment>